<dbReference type="AlphaFoldDB" id="A0A9W6X7E3"/>
<evidence type="ECO:0000313" key="2">
    <source>
        <dbReference type="EMBL" id="GMF33027.1"/>
    </source>
</evidence>
<reference evidence="2" key="1">
    <citation type="submission" date="2023-04" db="EMBL/GenBank/DDBJ databases">
        <title>Phytophthora fragariaefolia NBRC 109709.</title>
        <authorList>
            <person name="Ichikawa N."/>
            <person name="Sato H."/>
            <person name="Tonouchi N."/>
        </authorList>
    </citation>
    <scope>NUCLEOTIDE SEQUENCE</scope>
    <source>
        <strain evidence="2">NBRC 109709</strain>
    </source>
</reference>
<comment type="caution">
    <text evidence="2">The sequence shown here is derived from an EMBL/GenBank/DDBJ whole genome shotgun (WGS) entry which is preliminary data.</text>
</comment>
<protein>
    <submittedName>
        <fullName evidence="2">Unnamed protein product</fullName>
    </submittedName>
</protein>
<sequence>MQMPTHGKADTYADSTKSPSGGATTNSDGDEDKHDGEPSGEYAIAASDDNRCGDDKQTNTRRRHHDEMKTNSDMMMTVMNEEQLGSNLHWVGVMQRSLSRNCHGDEQKDP</sequence>
<evidence type="ECO:0000313" key="3">
    <source>
        <dbReference type="Proteomes" id="UP001165121"/>
    </source>
</evidence>
<dbReference type="Proteomes" id="UP001165121">
    <property type="component" value="Unassembled WGS sequence"/>
</dbReference>
<accession>A0A9W6X7E3</accession>
<proteinExistence type="predicted"/>
<organism evidence="2 3">
    <name type="scientific">Phytophthora fragariaefolia</name>
    <dbReference type="NCBI Taxonomy" id="1490495"/>
    <lineage>
        <taxon>Eukaryota</taxon>
        <taxon>Sar</taxon>
        <taxon>Stramenopiles</taxon>
        <taxon>Oomycota</taxon>
        <taxon>Peronosporomycetes</taxon>
        <taxon>Peronosporales</taxon>
        <taxon>Peronosporaceae</taxon>
        <taxon>Phytophthora</taxon>
    </lineage>
</organism>
<feature type="region of interest" description="Disordered" evidence="1">
    <location>
        <begin position="1"/>
        <end position="74"/>
    </location>
</feature>
<gene>
    <name evidence="2" type="ORF">Pfra01_000804500</name>
</gene>
<evidence type="ECO:0000256" key="1">
    <source>
        <dbReference type="SAM" id="MobiDB-lite"/>
    </source>
</evidence>
<name>A0A9W6X7E3_9STRA</name>
<feature type="compositionally biased region" description="Polar residues" evidence="1">
    <location>
        <begin position="13"/>
        <end position="27"/>
    </location>
</feature>
<feature type="compositionally biased region" description="Basic and acidic residues" evidence="1">
    <location>
        <begin position="48"/>
        <end position="58"/>
    </location>
</feature>
<keyword evidence="3" id="KW-1185">Reference proteome</keyword>
<dbReference type="EMBL" id="BSXT01000721">
    <property type="protein sequence ID" value="GMF33027.1"/>
    <property type="molecule type" value="Genomic_DNA"/>
</dbReference>